<gene>
    <name evidence="5" type="primary">dac</name>
    <name evidence="5" type="ORF">Ttaiw_01847</name>
</gene>
<dbReference type="Gene3D" id="3.50.80.20">
    <property type="entry name" value="D-Ala-D-Ala carboxypeptidase C, peptidase S13"/>
    <property type="match status" value="1"/>
</dbReference>
<proteinExistence type="inferred from homology"/>
<keyword evidence="5" id="KW-0121">Carboxypeptidase</keyword>
<dbReference type="GO" id="GO:0000270">
    <property type="term" value="P:peptidoglycan metabolic process"/>
    <property type="evidence" value="ECO:0007669"/>
    <property type="project" value="TreeGrafter"/>
</dbReference>
<keyword evidence="2 5" id="KW-0378">Hydrolase</keyword>
<dbReference type="EMBL" id="VJOM01000021">
    <property type="protein sequence ID" value="TSE30590.1"/>
    <property type="molecule type" value="Genomic_DNA"/>
</dbReference>
<keyword evidence="6" id="KW-1185">Reference proteome</keyword>
<dbReference type="RefSeq" id="WP_043702345.1">
    <property type="nucleotide sequence ID" value="NZ_CP083911.1"/>
</dbReference>
<dbReference type="GO" id="GO:0006508">
    <property type="term" value="P:proteolysis"/>
    <property type="evidence" value="ECO:0007669"/>
    <property type="project" value="InterPro"/>
</dbReference>
<dbReference type="Pfam" id="PF02113">
    <property type="entry name" value="Peptidase_S13"/>
    <property type="match status" value="1"/>
</dbReference>
<dbReference type="STRING" id="307486.GCA_000807215_02609"/>
<name>A0A554X413_9BURK</name>
<dbReference type="SUPFAM" id="SSF56601">
    <property type="entry name" value="beta-lactamase/transpeptidase-like"/>
    <property type="match status" value="1"/>
</dbReference>
<dbReference type="EC" id="3.4.16.4" evidence="5"/>
<dbReference type="GO" id="GO:0009002">
    <property type="term" value="F:serine-type D-Ala-D-Ala carboxypeptidase activity"/>
    <property type="evidence" value="ECO:0007669"/>
    <property type="project" value="UniProtKB-EC"/>
</dbReference>
<feature type="signal peptide" evidence="4">
    <location>
        <begin position="1"/>
        <end position="26"/>
    </location>
</feature>
<dbReference type="Proteomes" id="UP000317763">
    <property type="component" value="Unassembled WGS sequence"/>
</dbReference>
<evidence type="ECO:0000256" key="2">
    <source>
        <dbReference type="ARBA" id="ARBA00022801"/>
    </source>
</evidence>
<keyword evidence="5" id="KW-0645">Protease</keyword>
<dbReference type="AlphaFoldDB" id="A0A554X413"/>
<comment type="caution">
    <text evidence="5">The sequence shown here is derived from an EMBL/GenBank/DDBJ whole genome shotgun (WGS) entry which is preliminary data.</text>
</comment>
<dbReference type="Gene3D" id="3.40.710.10">
    <property type="entry name" value="DD-peptidase/beta-lactamase superfamily"/>
    <property type="match status" value="2"/>
</dbReference>
<protein>
    <submittedName>
        <fullName evidence="5">D-alanyl-D-alanine carboxypeptidase</fullName>
        <ecNumber evidence="5">3.4.16.4</ecNumber>
    </submittedName>
</protein>
<dbReference type="PANTHER" id="PTHR30023">
    <property type="entry name" value="D-ALANYL-D-ALANINE CARBOXYPEPTIDASE"/>
    <property type="match status" value="1"/>
</dbReference>
<dbReference type="PANTHER" id="PTHR30023:SF0">
    <property type="entry name" value="PENICILLIN-SENSITIVE CARBOXYPEPTIDASE A"/>
    <property type="match status" value="1"/>
</dbReference>
<evidence type="ECO:0000256" key="4">
    <source>
        <dbReference type="SAM" id="SignalP"/>
    </source>
</evidence>
<accession>A0A554X413</accession>
<evidence type="ECO:0000256" key="3">
    <source>
        <dbReference type="SAM" id="MobiDB-lite"/>
    </source>
</evidence>
<sequence>MARRCFAIVAAICVAAGLPPPSVASAAPAVGLPAAVAQPLTRARIPADALSVVVADVTAAGRVHLAHRADVPMNPASVMKLVTTVAALDVLGPAYTWRTAVYADGPVRDGVLAGSLYLRGDGDPKLVTERLWLLLRRVQALGIRHVAGDIVLDRSAFDLPPHDPGAFDGEPLRPYNAAPDALLVNFRAQVFTFVPDPVAGVARIGMEPPLAEVTVPQTVPLADGPCDDWRAALQADWSDARAPRFRGRYPASCGERVWPAAHPDPARHAARAVAGVWAALGGTLAGQVRDGTVPPGLAPRFVFESPPLIEVVRDVNKFSNNVMAQQLLLTLARAAGGSAPPGAQGPAPQPGGRPPAATFDAARAVVQAWWRERLGPDVPAPVIDNGAGLSREARVTAAALARLLQWVWASPWMPELMASLPAAGIDGTLRRSPMGAGVAHLKTGSLADVQALAGYVHGPRGQRRVLVAIVNHPNARAARPALDALVQWAAQLP</sequence>
<organism evidence="5 6">
    <name type="scientific">Tepidimonas taiwanensis</name>
    <dbReference type="NCBI Taxonomy" id="307486"/>
    <lineage>
        <taxon>Bacteria</taxon>
        <taxon>Pseudomonadati</taxon>
        <taxon>Pseudomonadota</taxon>
        <taxon>Betaproteobacteria</taxon>
        <taxon>Burkholderiales</taxon>
        <taxon>Tepidimonas</taxon>
    </lineage>
</organism>
<evidence type="ECO:0000313" key="5">
    <source>
        <dbReference type="EMBL" id="TSE30590.1"/>
    </source>
</evidence>
<dbReference type="InterPro" id="IPR000667">
    <property type="entry name" value="Peptidase_S13"/>
</dbReference>
<feature type="region of interest" description="Disordered" evidence="3">
    <location>
        <begin position="338"/>
        <end position="357"/>
    </location>
</feature>
<comment type="similarity">
    <text evidence="1">Belongs to the peptidase S13 family.</text>
</comment>
<reference evidence="5 6" key="1">
    <citation type="submission" date="2019-07" db="EMBL/GenBank/DDBJ databases">
        <title>Tepidimonas taiwanensis I1-1 draft genome.</title>
        <authorList>
            <person name="Da Costa M.S."/>
            <person name="Froufe H.J.C."/>
            <person name="Egas C."/>
            <person name="Albuquerque L."/>
        </authorList>
    </citation>
    <scope>NUCLEOTIDE SEQUENCE [LARGE SCALE GENOMIC DNA]</scope>
    <source>
        <strain evidence="5 6">I1-1</strain>
    </source>
</reference>
<dbReference type="PRINTS" id="PR00922">
    <property type="entry name" value="DADACBPTASE3"/>
</dbReference>
<dbReference type="NCBIfam" id="TIGR00666">
    <property type="entry name" value="PBP4"/>
    <property type="match status" value="1"/>
</dbReference>
<keyword evidence="4" id="KW-0732">Signal</keyword>
<evidence type="ECO:0000313" key="6">
    <source>
        <dbReference type="Proteomes" id="UP000317763"/>
    </source>
</evidence>
<dbReference type="OrthoDB" id="9802627at2"/>
<dbReference type="InterPro" id="IPR012338">
    <property type="entry name" value="Beta-lactam/transpept-like"/>
</dbReference>
<feature type="chain" id="PRO_5021931522" evidence="4">
    <location>
        <begin position="27"/>
        <end position="493"/>
    </location>
</feature>
<evidence type="ECO:0000256" key="1">
    <source>
        <dbReference type="ARBA" id="ARBA00006096"/>
    </source>
</evidence>